<dbReference type="Gene3D" id="1.10.287.130">
    <property type="match status" value="1"/>
</dbReference>
<feature type="domain" description="Histidine kinase" evidence="11">
    <location>
        <begin position="322"/>
        <end position="522"/>
    </location>
</feature>
<dbReference type="SUPFAM" id="SSF55785">
    <property type="entry name" value="PYP-like sensor domain (PAS domain)"/>
    <property type="match status" value="1"/>
</dbReference>
<dbReference type="PRINTS" id="PR00344">
    <property type="entry name" value="BCTRLSENSOR"/>
</dbReference>
<dbReference type="InterPro" id="IPR003594">
    <property type="entry name" value="HATPase_dom"/>
</dbReference>
<dbReference type="CDD" id="cd00082">
    <property type="entry name" value="HisKA"/>
    <property type="match status" value="1"/>
</dbReference>
<keyword evidence="10" id="KW-1133">Transmembrane helix</keyword>
<dbReference type="Pfam" id="PF02518">
    <property type="entry name" value="HATPase_c"/>
    <property type="match status" value="1"/>
</dbReference>
<evidence type="ECO:0000256" key="7">
    <source>
        <dbReference type="ARBA" id="ARBA00022840"/>
    </source>
</evidence>
<sequence length="534" mass="60360">MNKKILLSLRFVLIFATIMVLNYSHNGLNVLSPGYTLALIYLLSNLILFFIPEKTLNRNIASFSIFLFDILTISLAIYFSQGAQTDLYLVYFLVIFMASVGQNMNGSIPIAIVACLIYGWIIYRANPGISLLDSRILIRIPFLFMIALFSSYWSQSTRRELKKKEELERFNRELEKEVARVVAEEIELRQYSEKIINCVSSGVIAIRDDGVITTLNPEALRVFDLTTDAVGFNINQYEFLFPLWEKMQATVASQSTVARDEITLKIQSREVPIGFSLSPISGATGRFSGCVAIFKDLSEIRALEQQLKHAEQLGYIGKMASWVAHEIRNPLTAIDGFAQLLETTVDHDKIMKYSSEIHKGSQRISYIIEDILAFARTKRKIEYMEVDLKKIIESIAKSMPNIKINVSGILSPVCQGESESLRRIFINLISNSAEAIDENGQIWIDFKEAEGHIITEIRDNGSGISDEDLKKMFTPFFTRKQRGTGLGLSIVIKILKEHGGRIEIDSKKGLGTTCRVFIPTNATRETVNNKKEEM</sequence>
<feature type="transmembrane region" description="Helical" evidence="10">
    <location>
        <begin position="60"/>
        <end position="79"/>
    </location>
</feature>
<reference evidence="12 13" key="1">
    <citation type="journal article" date="2016" name="Nat. Commun.">
        <title>Thousands of microbial genomes shed light on interconnected biogeochemical processes in an aquifer system.</title>
        <authorList>
            <person name="Anantharaman K."/>
            <person name="Brown C.T."/>
            <person name="Hug L.A."/>
            <person name="Sharon I."/>
            <person name="Castelle C.J."/>
            <person name="Probst A.J."/>
            <person name="Thomas B.C."/>
            <person name="Singh A."/>
            <person name="Wilkins M.J."/>
            <person name="Karaoz U."/>
            <person name="Brodie E.L."/>
            <person name="Williams K.H."/>
            <person name="Hubbard S.S."/>
            <person name="Banfield J.F."/>
        </authorList>
    </citation>
    <scope>NUCLEOTIDE SEQUENCE [LARGE SCALE GENOMIC DNA]</scope>
</reference>
<dbReference type="SMART" id="SM00388">
    <property type="entry name" value="HisKA"/>
    <property type="match status" value="1"/>
</dbReference>
<keyword evidence="3" id="KW-0597">Phosphoprotein</keyword>
<dbReference type="SMART" id="SM00387">
    <property type="entry name" value="HATPase_c"/>
    <property type="match status" value="1"/>
</dbReference>
<keyword evidence="5" id="KW-0547">Nucleotide-binding</keyword>
<feature type="transmembrane region" description="Helical" evidence="10">
    <location>
        <begin position="7"/>
        <end position="24"/>
    </location>
</feature>
<evidence type="ECO:0000256" key="10">
    <source>
        <dbReference type="SAM" id="Phobius"/>
    </source>
</evidence>
<evidence type="ECO:0000256" key="9">
    <source>
        <dbReference type="SAM" id="Coils"/>
    </source>
</evidence>
<feature type="transmembrane region" description="Helical" evidence="10">
    <location>
        <begin position="136"/>
        <end position="154"/>
    </location>
</feature>
<dbReference type="Gene3D" id="3.30.565.10">
    <property type="entry name" value="Histidine kinase-like ATPase, C-terminal domain"/>
    <property type="match status" value="1"/>
</dbReference>
<accession>A0A1F4U6U1</accession>
<dbReference type="EMBL" id="MEUM01000124">
    <property type="protein sequence ID" value="OGC40530.1"/>
    <property type="molecule type" value="Genomic_DNA"/>
</dbReference>
<dbReference type="Proteomes" id="UP000177025">
    <property type="component" value="Unassembled WGS sequence"/>
</dbReference>
<keyword evidence="9" id="KW-0175">Coiled coil</keyword>
<keyword evidence="8" id="KW-0902">Two-component regulatory system</keyword>
<dbReference type="InterPro" id="IPR005467">
    <property type="entry name" value="His_kinase_dom"/>
</dbReference>
<dbReference type="InterPro" id="IPR036097">
    <property type="entry name" value="HisK_dim/P_sf"/>
</dbReference>
<evidence type="ECO:0000259" key="11">
    <source>
        <dbReference type="PROSITE" id="PS50109"/>
    </source>
</evidence>
<proteinExistence type="predicted"/>
<evidence type="ECO:0000256" key="2">
    <source>
        <dbReference type="ARBA" id="ARBA00012438"/>
    </source>
</evidence>
<dbReference type="InterPro" id="IPR003661">
    <property type="entry name" value="HisK_dim/P_dom"/>
</dbReference>
<comment type="caution">
    <text evidence="12">The sequence shown here is derived from an EMBL/GenBank/DDBJ whole genome shotgun (WGS) entry which is preliminary data.</text>
</comment>
<dbReference type="InterPro" id="IPR004358">
    <property type="entry name" value="Sig_transdc_His_kin-like_C"/>
</dbReference>
<keyword evidence="10" id="KW-0812">Transmembrane</keyword>
<comment type="catalytic activity">
    <reaction evidence="1">
        <text>ATP + protein L-histidine = ADP + protein N-phospho-L-histidine.</text>
        <dbReference type="EC" id="2.7.13.3"/>
    </reaction>
</comment>
<keyword evidence="4" id="KW-0808">Transferase</keyword>
<name>A0A1F4U6U1_UNCW3</name>
<keyword evidence="7" id="KW-0067">ATP-binding</keyword>
<dbReference type="SUPFAM" id="SSF47384">
    <property type="entry name" value="Homodimeric domain of signal transducing histidine kinase"/>
    <property type="match status" value="1"/>
</dbReference>
<evidence type="ECO:0000313" key="13">
    <source>
        <dbReference type="Proteomes" id="UP000177025"/>
    </source>
</evidence>
<dbReference type="InterPro" id="IPR036890">
    <property type="entry name" value="HATPase_C_sf"/>
</dbReference>
<dbReference type="PANTHER" id="PTHR43065">
    <property type="entry name" value="SENSOR HISTIDINE KINASE"/>
    <property type="match status" value="1"/>
</dbReference>
<dbReference type="PROSITE" id="PS50109">
    <property type="entry name" value="HIS_KIN"/>
    <property type="match status" value="1"/>
</dbReference>
<dbReference type="Pfam" id="PF00512">
    <property type="entry name" value="HisKA"/>
    <property type="match status" value="1"/>
</dbReference>
<keyword evidence="10" id="KW-0472">Membrane</keyword>
<dbReference type="GO" id="GO:0000155">
    <property type="term" value="F:phosphorelay sensor kinase activity"/>
    <property type="evidence" value="ECO:0007669"/>
    <property type="project" value="InterPro"/>
</dbReference>
<evidence type="ECO:0000256" key="4">
    <source>
        <dbReference type="ARBA" id="ARBA00022679"/>
    </source>
</evidence>
<evidence type="ECO:0000256" key="1">
    <source>
        <dbReference type="ARBA" id="ARBA00000085"/>
    </source>
</evidence>
<keyword evidence="6" id="KW-0418">Kinase</keyword>
<dbReference type="PANTHER" id="PTHR43065:SF10">
    <property type="entry name" value="PEROXIDE STRESS-ACTIVATED HISTIDINE KINASE MAK3"/>
    <property type="match status" value="1"/>
</dbReference>
<protein>
    <recommendedName>
        <fullName evidence="2">histidine kinase</fullName>
        <ecNumber evidence="2">2.7.13.3</ecNumber>
    </recommendedName>
</protein>
<dbReference type="EC" id="2.7.13.3" evidence="2"/>
<evidence type="ECO:0000256" key="6">
    <source>
        <dbReference type="ARBA" id="ARBA00022777"/>
    </source>
</evidence>
<dbReference type="SUPFAM" id="SSF55874">
    <property type="entry name" value="ATPase domain of HSP90 chaperone/DNA topoisomerase II/histidine kinase"/>
    <property type="match status" value="1"/>
</dbReference>
<organism evidence="12 13">
    <name type="scientific">candidate division WOR-3 bacterium RBG_13_43_14</name>
    <dbReference type="NCBI Taxonomy" id="1802590"/>
    <lineage>
        <taxon>Bacteria</taxon>
        <taxon>Bacteria division WOR-3</taxon>
    </lineage>
</organism>
<dbReference type="AlphaFoldDB" id="A0A1F4U6U1"/>
<dbReference type="Gene3D" id="3.30.450.20">
    <property type="entry name" value="PAS domain"/>
    <property type="match status" value="1"/>
</dbReference>
<feature type="transmembrane region" description="Helical" evidence="10">
    <location>
        <begin position="30"/>
        <end position="51"/>
    </location>
</feature>
<dbReference type="GO" id="GO:0005524">
    <property type="term" value="F:ATP binding"/>
    <property type="evidence" value="ECO:0007669"/>
    <property type="project" value="UniProtKB-KW"/>
</dbReference>
<dbReference type="InterPro" id="IPR035965">
    <property type="entry name" value="PAS-like_dom_sf"/>
</dbReference>
<evidence type="ECO:0000256" key="3">
    <source>
        <dbReference type="ARBA" id="ARBA00022553"/>
    </source>
</evidence>
<gene>
    <name evidence="12" type="ORF">A2Y85_01410</name>
</gene>
<evidence type="ECO:0000256" key="8">
    <source>
        <dbReference type="ARBA" id="ARBA00023012"/>
    </source>
</evidence>
<evidence type="ECO:0000256" key="5">
    <source>
        <dbReference type="ARBA" id="ARBA00022741"/>
    </source>
</evidence>
<feature type="coiled-coil region" evidence="9">
    <location>
        <begin position="157"/>
        <end position="194"/>
    </location>
</feature>
<feature type="transmembrane region" description="Helical" evidence="10">
    <location>
        <begin position="108"/>
        <end position="124"/>
    </location>
</feature>
<evidence type="ECO:0000313" key="12">
    <source>
        <dbReference type="EMBL" id="OGC40530.1"/>
    </source>
</evidence>